<dbReference type="PANTHER" id="PTHR22175">
    <property type="entry name" value="SMALL ACIDIC PROTEIN-RELATED"/>
    <property type="match status" value="1"/>
</dbReference>
<dbReference type="InterPro" id="IPR028124">
    <property type="entry name" value="SMAP_dom"/>
</dbReference>
<name>A0A836GE49_LEIEN</name>
<dbReference type="InterPro" id="IPR026714">
    <property type="entry name" value="SMAP"/>
</dbReference>
<evidence type="ECO:0000256" key="1">
    <source>
        <dbReference type="ARBA" id="ARBA00006502"/>
    </source>
</evidence>
<dbReference type="OrthoDB" id="10066125at2759"/>
<sequence>MSDALICTRASVLPVLDSKARASVVALQSSPDGVSVRAFIEAVTEKEKTSADYSRSSPSLTFGALAAAGIMSFFKDCLREVREAAMEHLERYRGGDPEKELQHTPREEALATISLISLRLLEQELKKCGAGDSASLHELHAHLKVCRKALRSFVARSAAGGEGASDKKRRRTEEDTEAQTPSSSSRGTPAAEQSRISTPLHLGQYASSDAFDQNEQKRMKFARLMGGAKVAAQEHVSAGGHAHHNTLVASKVELQRMNANLESQFESAMSHKGKKGLGA</sequence>
<proteinExistence type="inferred from homology"/>
<feature type="region of interest" description="Disordered" evidence="3">
    <location>
        <begin position="157"/>
        <end position="195"/>
    </location>
</feature>
<dbReference type="RefSeq" id="XP_067688261.1">
    <property type="nucleotide sequence ID" value="XM_067832158.1"/>
</dbReference>
<organism evidence="5 6">
    <name type="scientific">Leishmania enriettii</name>
    <dbReference type="NCBI Taxonomy" id="5663"/>
    <lineage>
        <taxon>Eukaryota</taxon>
        <taxon>Discoba</taxon>
        <taxon>Euglenozoa</taxon>
        <taxon>Kinetoplastea</taxon>
        <taxon>Metakinetoplastina</taxon>
        <taxon>Trypanosomatida</taxon>
        <taxon>Trypanosomatidae</taxon>
        <taxon>Leishmaniinae</taxon>
        <taxon>Leishmania</taxon>
    </lineage>
</organism>
<evidence type="ECO:0000256" key="3">
    <source>
        <dbReference type="SAM" id="MobiDB-lite"/>
    </source>
</evidence>
<feature type="compositionally biased region" description="Polar residues" evidence="3">
    <location>
        <begin position="178"/>
        <end position="187"/>
    </location>
</feature>
<dbReference type="AlphaFoldDB" id="A0A836GE49"/>
<keyword evidence="6" id="KW-1185">Reference proteome</keyword>
<gene>
    <name evidence="5" type="ORF">CUR178_00373</name>
</gene>
<evidence type="ECO:0000313" key="6">
    <source>
        <dbReference type="Proteomes" id="UP000674179"/>
    </source>
</evidence>
<dbReference type="KEGG" id="lenr:94167668"/>
<dbReference type="EMBL" id="JAFHKP010000036">
    <property type="protein sequence ID" value="KAG5465662.1"/>
    <property type="molecule type" value="Genomic_DNA"/>
</dbReference>
<evidence type="ECO:0000256" key="2">
    <source>
        <dbReference type="ARBA" id="ARBA00016161"/>
    </source>
</evidence>
<evidence type="ECO:0000259" key="4">
    <source>
        <dbReference type="Pfam" id="PF15477"/>
    </source>
</evidence>
<dbReference type="Pfam" id="PF15477">
    <property type="entry name" value="SMAP"/>
    <property type="match status" value="1"/>
</dbReference>
<reference evidence="5 6" key="1">
    <citation type="submission" date="2021-02" db="EMBL/GenBank/DDBJ databases">
        <title>Leishmania (Mundinia) enrietti genome sequencing and assembly.</title>
        <authorList>
            <person name="Almutairi H."/>
            <person name="Gatherer D."/>
        </authorList>
    </citation>
    <scope>NUCLEOTIDE SEQUENCE [LARGE SCALE GENOMIC DNA]</scope>
    <source>
        <strain evidence="5">CUR178</strain>
    </source>
</reference>
<evidence type="ECO:0000313" key="5">
    <source>
        <dbReference type="EMBL" id="KAG5465662.1"/>
    </source>
</evidence>
<feature type="domain" description="Small acidic protein-like" evidence="4">
    <location>
        <begin position="207"/>
        <end position="278"/>
    </location>
</feature>
<protein>
    <recommendedName>
        <fullName evidence="2">Small acidic protein</fullName>
    </recommendedName>
</protein>
<comment type="similarity">
    <text evidence="1">Belongs to the SMAP family.</text>
</comment>
<comment type="caution">
    <text evidence="5">The sequence shown here is derived from an EMBL/GenBank/DDBJ whole genome shotgun (WGS) entry which is preliminary data.</text>
</comment>
<accession>A0A836GE49</accession>
<dbReference type="GeneID" id="94167668"/>
<dbReference type="Proteomes" id="UP000674179">
    <property type="component" value="Chromosome 36"/>
</dbReference>
<dbReference type="PANTHER" id="PTHR22175:SF0">
    <property type="entry name" value="SMALL ACIDIC PROTEIN"/>
    <property type="match status" value="1"/>
</dbReference>